<dbReference type="EMBL" id="KZ678144">
    <property type="protein sequence ID" value="PSN61486.1"/>
    <property type="molecule type" value="Genomic_DNA"/>
</dbReference>
<accession>A0A2T2N8B8</accession>
<evidence type="ECO:0000313" key="4">
    <source>
        <dbReference type="EMBL" id="PSN61486.1"/>
    </source>
</evidence>
<feature type="compositionally biased region" description="Basic and acidic residues" evidence="1">
    <location>
        <begin position="243"/>
        <end position="255"/>
    </location>
</feature>
<keyword evidence="2" id="KW-0472">Membrane</keyword>
<evidence type="ECO:0000313" key="5">
    <source>
        <dbReference type="Proteomes" id="UP000240883"/>
    </source>
</evidence>
<feature type="compositionally biased region" description="Low complexity" evidence="1">
    <location>
        <begin position="103"/>
        <end position="118"/>
    </location>
</feature>
<keyword evidence="5" id="KW-1185">Reference proteome</keyword>
<gene>
    <name evidence="4" type="ORF">BS50DRAFT_152666</name>
</gene>
<feature type="signal peptide" evidence="3">
    <location>
        <begin position="1"/>
        <end position="20"/>
    </location>
</feature>
<feature type="region of interest" description="Disordered" evidence="1">
    <location>
        <begin position="96"/>
        <end position="142"/>
    </location>
</feature>
<keyword evidence="3" id="KW-0732">Signal</keyword>
<feature type="chain" id="PRO_5015778938" evidence="3">
    <location>
        <begin position="21"/>
        <end position="386"/>
    </location>
</feature>
<organism evidence="4 5">
    <name type="scientific">Corynespora cassiicola Philippines</name>
    <dbReference type="NCBI Taxonomy" id="1448308"/>
    <lineage>
        <taxon>Eukaryota</taxon>
        <taxon>Fungi</taxon>
        <taxon>Dikarya</taxon>
        <taxon>Ascomycota</taxon>
        <taxon>Pezizomycotina</taxon>
        <taxon>Dothideomycetes</taxon>
        <taxon>Pleosporomycetidae</taxon>
        <taxon>Pleosporales</taxon>
        <taxon>Corynesporascaceae</taxon>
        <taxon>Corynespora</taxon>
    </lineage>
</organism>
<dbReference type="AlphaFoldDB" id="A0A2T2N8B8"/>
<protein>
    <submittedName>
        <fullName evidence="4">Uncharacterized protein</fullName>
    </submittedName>
</protein>
<sequence>MAPSRLALVVATQCFQLASAMPIYKRTPSPKNIGMGFGIAVSGLIFTVIVFYLGMRRGKTGSWRFWRSTPSHPYRTSHSPSQPSYHSGLFSLSSSVPPPVPPKTLSSLASSPTTTPSPRWSNTQGRTSNNPSTLKAAPSDPVELSPIEVQKFELSAVKTPTRAVFEIDSRSLHQAPSPDPDRKVRSEEEPHDADDEREKRKSWWRSHRSFRSQTSTPPHPLRLHPSNERLPIMHPPPIPVQKTYEERKRDRDRDRNRRRSSTKTEKSVVDESERLPIMHPPPIPQESTYEDRERERKKAMEKEGIRRTERGWKRRGSGKTEKSIYEMDGEGADEDGRRQPSIANTCKRKDIDAIMKKKKNPKTIRISNPFIFTSGTSRTCIILEGV</sequence>
<feature type="compositionally biased region" description="Basic and acidic residues" evidence="1">
    <location>
        <begin position="289"/>
        <end position="311"/>
    </location>
</feature>
<dbReference type="OrthoDB" id="3801360at2759"/>
<feature type="transmembrane region" description="Helical" evidence="2">
    <location>
        <begin position="36"/>
        <end position="55"/>
    </location>
</feature>
<feature type="compositionally biased region" description="Polar residues" evidence="1">
    <location>
        <begin position="119"/>
        <end position="133"/>
    </location>
</feature>
<keyword evidence="2" id="KW-1133">Transmembrane helix</keyword>
<name>A0A2T2N8B8_CORCC</name>
<dbReference type="Proteomes" id="UP000240883">
    <property type="component" value="Unassembled WGS sequence"/>
</dbReference>
<reference evidence="4 5" key="1">
    <citation type="journal article" date="2018" name="Front. Microbiol.">
        <title>Genome-Wide Analysis of Corynespora cassiicola Leaf Fall Disease Putative Effectors.</title>
        <authorList>
            <person name="Lopez D."/>
            <person name="Ribeiro S."/>
            <person name="Label P."/>
            <person name="Fumanal B."/>
            <person name="Venisse J.S."/>
            <person name="Kohler A."/>
            <person name="de Oliveira R.R."/>
            <person name="Labutti K."/>
            <person name="Lipzen A."/>
            <person name="Lail K."/>
            <person name="Bauer D."/>
            <person name="Ohm R.A."/>
            <person name="Barry K.W."/>
            <person name="Spatafora J."/>
            <person name="Grigoriev I.V."/>
            <person name="Martin F.M."/>
            <person name="Pujade-Renaud V."/>
        </authorList>
    </citation>
    <scope>NUCLEOTIDE SEQUENCE [LARGE SCALE GENOMIC DNA]</scope>
    <source>
        <strain evidence="4 5">Philippines</strain>
    </source>
</reference>
<feature type="region of interest" description="Disordered" evidence="1">
    <location>
        <begin position="167"/>
        <end position="343"/>
    </location>
</feature>
<evidence type="ECO:0000256" key="2">
    <source>
        <dbReference type="SAM" id="Phobius"/>
    </source>
</evidence>
<keyword evidence="2" id="KW-0812">Transmembrane</keyword>
<evidence type="ECO:0000256" key="3">
    <source>
        <dbReference type="SAM" id="SignalP"/>
    </source>
</evidence>
<proteinExistence type="predicted"/>
<feature type="compositionally biased region" description="Basic and acidic residues" evidence="1">
    <location>
        <begin position="262"/>
        <end position="276"/>
    </location>
</feature>
<feature type="compositionally biased region" description="Basic and acidic residues" evidence="1">
    <location>
        <begin position="179"/>
        <end position="201"/>
    </location>
</feature>
<evidence type="ECO:0000256" key="1">
    <source>
        <dbReference type="SAM" id="MobiDB-lite"/>
    </source>
</evidence>